<proteinExistence type="predicted"/>
<name>A0AA37TZJ9_9BACL</name>
<organism evidence="2 3">
    <name type="scientific">Alicyclobacillus hesperidum</name>
    <dbReference type="NCBI Taxonomy" id="89784"/>
    <lineage>
        <taxon>Bacteria</taxon>
        <taxon>Bacillati</taxon>
        <taxon>Bacillota</taxon>
        <taxon>Bacilli</taxon>
        <taxon>Bacillales</taxon>
        <taxon>Alicyclobacillaceae</taxon>
        <taxon>Alicyclobacillus</taxon>
    </lineage>
</organism>
<comment type="caution">
    <text evidence="2">The sequence shown here is derived from an EMBL/GenBank/DDBJ whole genome shotgun (WGS) entry which is preliminary data.</text>
</comment>
<gene>
    <name evidence="2" type="ORF">Heshes_24310</name>
</gene>
<accession>A0AA37TZJ9</accession>
<feature type="region of interest" description="Disordered" evidence="1">
    <location>
        <begin position="1"/>
        <end position="20"/>
    </location>
</feature>
<evidence type="ECO:0000313" key="2">
    <source>
        <dbReference type="EMBL" id="GLV14747.1"/>
    </source>
</evidence>
<protein>
    <submittedName>
        <fullName evidence="2">Uncharacterized protein</fullName>
    </submittedName>
</protein>
<dbReference type="EMBL" id="BSRA01000016">
    <property type="protein sequence ID" value="GLV14747.1"/>
    <property type="molecule type" value="Genomic_DNA"/>
</dbReference>
<evidence type="ECO:0000313" key="3">
    <source>
        <dbReference type="Proteomes" id="UP001157137"/>
    </source>
</evidence>
<dbReference type="Proteomes" id="UP001157137">
    <property type="component" value="Unassembled WGS sequence"/>
</dbReference>
<reference evidence="2" key="1">
    <citation type="submission" date="2023-02" db="EMBL/GenBank/DDBJ databases">
        <title>Proposal of a novel subspecies: Alicyclobacillus hesperidum subspecies aegle.</title>
        <authorList>
            <person name="Goto K."/>
            <person name="Fujii T."/>
            <person name="Yasui K."/>
            <person name="Mochida K."/>
            <person name="Kato-Tanaka Y."/>
            <person name="Morohoshi S."/>
            <person name="An S.Y."/>
            <person name="Kasai H."/>
            <person name="Yokota A."/>
        </authorList>
    </citation>
    <scope>NUCLEOTIDE SEQUENCE</scope>
    <source>
        <strain evidence="2">DSM 12766</strain>
    </source>
</reference>
<sequence length="62" mass="7396">MWKWFRRRRENRRPAGADEHAAQTLLPPARKVVVGGELWFVRDLPLDFRYNHKGKSCFSVQN</sequence>
<evidence type="ECO:0000256" key="1">
    <source>
        <dbReference type="SAM" id="MobiDB-lite"/>
    </source>
</evidence>
<feature type="compositionally biased region" description="Basic residues" evidence="1">
    <location>
        <begin position="1"/>
        <end position="11"/>
    </location>
</feature>
<dbReference type="AlphaFoldDB" id="A0AA37TZJ9"/>